<dbReference type="OrthoDB" id="495539at2"/>
<dbReference type="PROSITE" id="PS51257">
    <property type="entry name" value="PROKAR_LIPOPROTEIN"/>
    <property type="match status" value="1"/>
</dbReference>
<dbReference type="InterPro" id="IPR046576">
    <property type="entry name" value="DUF6636"/>
</dbReference>
<gene>
    <name evidence="2" type="ORF">MC7420_3536</name>
</gene>
<dbReference type="HOGENOM" id="CLU_1493787_0_0_3"/>
<dbReference type="eggNOG" id="COG0515">
    <property type="taxonomic scope" value="Bacteria"/>
</dbReference>
<protein>
    <recommendedName>
        <fullName evidence="4">Lipoprotein</fullName>
    </recommendedName>
</protein>
<dbReference type="Proteomes" id="UP000003835">
    <property type="component" value="Unassembled WGS sequence"/>
</dbReference>
<dbReference type="EMBL" id="DS989864">
    <property type="protein sequence ID" value="EDX72464.1"/>
    <property type="molecule type" value="Genomic_DNA"/>
</dbReference>
<evidence type="ECO:0008006" key="4">
    <source>
        <dbReference type="Google" id="ProtNLM"/>
    </source>
</evidence>
<accession>B4W083</accession>
<dbReference type="AlphaFoldDB" id="B4W083"/>
<proteinExistence type="predicted"/>
<dbReference type="Pfam" id="PF20341">
    <property type="entry name" value="DUF6636"/>
    <property type="match status" value="1"/>
</dbReference>
<organism evidence="2 3">
    <name type="scientific">Coleofasciculus chthonoplastes PCC 7420</name>
    <dbReference type="NCBI Taxonomy" id="118168"/>
    <lineage>
        <taxon>Bacteria</taxon>
        <taxon>Bacillati</taxon>
        <taxon>Cyanobacteriota</taxon>
        <taxon>Cyanophyceae</taxon>
        <taxon>Coleofasciculales</taxon>
        <taxon>Coleofasciculaceae</taxon>
        <taxon>Coleofasciculus</taxon>
    </lineage>
</organism>
<name>B4W083_9CYAN</name>
<feature type="chain" id="PRO_5002825478" description="Lipoprotein" evidence="1">
    <location>
        <begin position="30"/>
        <end position="180"/>
    </location>
</feature>
<evidence type="ECO:0000256" key="1">
    <source>
        <dbReference type="SAM" id="SignalP"/>
    </source>
</evidence>
<dbReference type="STRING" id="118168.MC7420_3536"/>
<sequence length="180" mass="19348">MFVYSRPLTHASGAIAIVLNLTLILGACSASTSEPEATRIPESTGNATISDATQTDAILSTPQFATPSGKIQCLAMDEHLRCELTTGKPIQPLPPQPDDCPLDWGNGLVLNAADEVEILCAGDTIQLPPEEISTLPYGQTWAYGGFHCTVEPIGLTCFNQRQQGFFLSTQKWKAIANTNR</sequence>
<reference evidence="2 3" key="1">
    <citation type="submission" date="2008-07" db="EMBL/GenBank/DDBJ databases">
        <authorList>
            <person name="Tandeau de Marsac N."/>
            <person name="Ferriera S."/>
            <person name="Johnson J."/>
            <person name="Kravitz S."/>
            <person name="Beeson K."/>
            <person name="Sutton G."/>
            <person name="Rogers Y.-H."/>
            <person name="Friedman R."/>
            <person name="Frazier M."/>
            <person name="Venter J.C."/>
        </authorList>
    </citation>
    <scope>NUCLEOTIDE SEQUENCE [LARGE SCALE GENOMIC DNA]</scope>
    <source>
        <strain evidence="2 3">PCC 7420</strain>
    </source>
</reference>
<dbReference type="RefSeq" id="WP_006104440.1">
    <property type="nucleotide sequence ID" value="NZ_DS989864.1"/>
</dbReference>
<evidence type="ECO:0000313" key="3">
    <source>
        <dbReference type="Proteomes" id="UP000003835"/>
    </source>
</evidence>
<evidence type="ECO:0000313" key="2">
    <source>
        <dbReference type="EMBL" id="EDX72464.1"/>
    </source>
</evidence>
<keyword evidence="3" id="KW-1185">Reference proteome</keyword>
<feature type="signal peptide" evidence="1">
    <location>
        <begin position="1"/>
        <end position="29"/>
    </location>
</feature>
<keyword evidence="1" id="KW-0732">Signal</keyword>